<dbReference type="PANTHER" id="PTHR32182:SF22">
    <property type="entry name" value="ATP-DEPENDENT ENDONUCLEASE, OLD FAMILY-RELATED"/>
    <property type="match status" value="1"/>
</dbReference>
<dbReference type="RefSeq" id="WP_092834343.1">
    <property type="nucleotide sequence ID" value="NZ_CP028290.1"/>
</dbReference>
<dbReference type="EMBL" id="FNJL01000010">
    <property type="protein sequence ID" value="SDP30659.1"/>
    <property type="molecule type" value="Genomic_DNA"/>
</dbReference>
<dbReference type="GO" id="GO:0000731">
    <property type="term" value="P:DNA synthesis involved in DNA repair"/>
    <property type="evidence" value="ECO:0007669"/>
    <property type="project" value="TreeGrafter"/>
</dbReference>
<sequence>MKLTRVDARHCFSLEDVDLDLSPGVTVLVGPNATGKTNFVRTLEFLRDAVRDGLDHAVAARGGIGRLRQHSGEADIPGLVEIGIHATQSFRKYANQPAHYVLKIDSAADGNYRVASEDANYHHEELVPRDGRQQGWAWEVFEFGFTRDGTGQILRKNISPNTPFTIEDPQRLALGALLGETRMFGFDELGKPLERHILRWRFSSLYPNILRQVTTLHADTSLREDGSNWVSVIRSAQRTEEGRQMLERIYEMMRVVLPDFMDVAVTPVGSYLIPFFRFGQEGQAQRQFDPAQLSDGTLRILGILLTLYQTPTPSLIVIEEPEQTVHPAVLSMLAEAFKEVAEVTQVIVTTHSPQLIEHFEPADIRIVTMQDGVTHIAPIKASQREAVQRGLMTLGEFMAAEGLQPEEAP</sequence>
<dbReference type="OrthoDB" id="9815944at2"/>
<feature type="domain" description="ATPase AAA-type core" evidence="1">
    <location>
        <begin position="213"/>
        <end position="357"/>
    </location>
</feature>
<protein>
    <submittedName>
        <fullName evidence="2">Predicted ATPase</fullName>
    </submittedName>
</protein>
<dbReference type="InterPro" id="IPR027417">
    <property type="entry name" value="P-loop_NTPase"/>
</dbReference>
<dbReference type="SUPFAM" id="SSF52540">
    <property type="entry name" value="P-loop containing nucleoside triphosphate hydrolases"/>
    <property type="match status" value="1"/>
</dbReference>
<dbReference type="GO" id="GO:0006302">
    <property type="term" value="P:double-strand break repair"/>
    <property type="evidence" value="ECO:0007669"/>
    <property type="project" value="TreeGrafter"/>
</dbReference>
<reference evidence="3" key="1">
    <citation type="submission" date="2016-10" db="EMBL/GenBank/DDBJ databases">
        <authorList>
            <person name="Varghese N."/>
            <person name="Submissions S."/>
        </authorList>
    </citation>
    <scope>NUCLEOTIDE SEQUENCE [LARGE SCALE GENOMIC DNA]</scope>
    <source>
        <strain evidence="3">DSM 17101</strain>
    </source>
</reference>
<dbReference type="Proteomes" id="UP000199317">
    <property type="component" value="Unassembled WGS sequence"/>
</dbReference>
<evidence type="ECO:0000313" key="2">
    <source>
        <dbReference type="EMBL" id="SDP30659.1"/>
    </source>
</evidence>
<organism evidence="2 3">
    <name type="scientific">Paracidovorax cattleyae</name>
    <dbReference type="NCBI Taxonomy" id="80868"/>
    <lineage>
        <taxon>Bacteria</taxon>
        <taxon>Pseudomonadati</taxon>
        <taxon>Pseudomonadota</taxon>
        <taxon>Betaproteobacteria</taxon>
        <taxon>Burkholderiales</taxon>
        <taxon>Comamonadaceae</taxon>
        <taxon>Paracidovorax</taxon>
    </lineage>
</organism>
<dbReference type="Pfam" id="PF13304">
    <property type="entry name" value="AAA_21"/>
    <property type="match status" value="2"/>
</dbReference>
<keyword evidence="3" id="KW-1185">Reference proteome</keyword>
<dbReference type="PIRSF" id="PIRSF029347">
    <property type="entry name" value="RecF"/>
    <property type="match status" value="1"/>
</dbReference>
<dbReference type="AlphaFoldDB" id="A0A1H0RMS4"/>
<name>A0A1H0RMS4_9BURK</name>
<dbReference type="Gene3D" id="3.40.50.300">
    <property type="entry name" value="P-loop containing nucleotide triphosphate hydrolases"/>
    <property type="match status" value="2"/>
</dbReference>
<accession>A0A1H0RMS4</accession>
<evidence type="ECO:0000313" key="3">
    <source>
        <dbReference type="Proteomes" id="UP000199317"/>
    </source>
</evidence>
<proteinExistence type="predicted"/>
<dbReference type="CDD" id="cd00267">
    <property type="entry name" value="ABC_ATPase"/>
    <property type="match status" value="1"/>
</dbReference>
<feature type="domain" description="ATPase AAA-type core" evidence="1">
    <location>
        <begin position="25"/>
        <end position="85"/>
    </location>
</feature>
<dbReference type="GO" id="GO:0016887">
    <property type="term" value="F:ATP hydrolysis activity"/>
    <property type="evidence" value="ECO:0007669"/>
    <property type="project" value="InterPro"/>
</dbReference>
<dbReference type="InterPro" id="IPR003959">
    <property type="entry name" value="ATPase_AAA_core"/>
</dbReference>
<evidence type="ECO:0000259" key="1">
    <source>
        <dbReference type="Pfam" id="PF13304"/>
    </source>
</evidence>
<gene>
    <name evidence="2" type="ORF">SAMN04489708_110143</name>
</gene>
<dbReference type="PANTHER" id="PTHR32182">
    <property type="entry name" value="DNA REPLICATION AND REPAIR PROTEIN RECF"/>
    <property type="match status" value="1"/>
</dbReference>
<dbReference type="InterPro" id="IPR014555">
    <property type="entry name" value="RecF-like"/>
</dbReference>
<dbReference type="GO" id="GO:0005524">
    <property type="term" value="F:ATP binding"/>
    <property type="evidence" value="ECO:0007669"/>
    <property type="project" value="InterPro"/>
</dbReference>